<dbReference type="eggNOG" id="KOG1052">
    <property type="taxonomic scope" value="Eukaryota"/>
</dbReference>
<keyword evidence="7" id="KW-0675">Receptor</keyword>
<dbReference type="HOGENOM" id="CLU_007257_0_5_1"/>
<dbReference type="SUPFAM" id="SSF53850">
    <property type="entry name" value="Periplasmic binding protein-like II"/>
    <property type="match status" value="1"/>
</dbReference>
<dbReference type="PhylomeDB" id="E9GMG4"/>
<keyword evidence="8" id="KW-0325">Glycoprotein</keyword>
<evidence type="ECO:0000259" key="10">
    <source>
        <dbReference type="Pfam" id="PF00060"/>
    </source>
</evidence>
<dbReference type="PANTHER" id="PTHR42643:SF24">
    <property type="entry name" value="IONOTROPIC RECEPTOR 60A"/>
    <property type="match status" value="1"/>
</dbReference>
<dbReference type="GO" id="GO:0015276">
    <property type="term" value="F:ligand-gated monoatomic ion channel activity"/>
    <property type="evidence" value="ECO:0007669"/>
    <property type="project" value="InterPro"/>
</dbReference>
<evidence type="ECO:0000256" key="4">
    <source>
        <dbReference type="ARBA" id="ARBA00022692"/>
    </source>
</evidence>
<reference evidence="11 12" key="1">
    <citation type="journal article" date="2011" name="Science">
        <title>The ecoresponsive genome of Daphnia pulex.</title>
        <authorList>
            <person name="Colbourne J.K."/>
            <person name="Pfrender M.E."/>
            <person name="Gilbert D."/>
            <person name="Thomas W.K."/>
            <person name="Tucker A."/>
            <person name="Oakley T.H."/>
            <person name="Tokishita S."/>
            <person name="Aerts A."/>
            <person name="Arnold G.J."/>
            <person name="Basu M.K."/>
            <person name="Bauer D.J."/>
            <person name="Caceres C.E."/>
            <person name="Carmel L."/>
            <person name="Casola C."/>
            <person name="Choi J.H."/>
            <person name="Detter J.C."/>
            <person name="Dong Q."/>
            <person name="Dusheyko S."/>
            <person name="Eads B.D."/>
            <person name="Frohlich T."/>
            <person name="Geiler-Samerotte K.A."/>
            <person name="Gerlach D."/>
            <person name="Hatcher P."/>
            <person name="Jogdeo S."/>
            <person name="Krijgsveld J."/>
            <person name="Kriventseva E.V."/>
            <person name="Kultz D."/>
            <person name="Laforsch C."/>
            <person name="Lindquist E."/>
            <person name="Lopez J."/>
            <person name="Manak J.R."/>
            <person name="Muller J."/>
            <person name="Pangilinan J."/>
            <person name="Patwardhan R.P."/>
            <person name="Pitluck S."/>
            <person name="Pritham E.J."/>
            <person name="Rechtsteiner A."/>
            <person name="Rho M."/>
            <person name="Rogozin I.B."/>
            <person name="Sakarya O."/>
            <person name="Salamov A."/>
            <person name="Schaack S."/>
            <person name="Shapiro H."/>
            <person name="Shiga Y."/>
            <person name="Skalitzky C."/>
            <person name="Smith Z."/>
            <person name="Souvorov A."/>
            <person name="Sung W."/>
            <person name="Tang Z."/>
            <person name="Tsuchiya D."/>
            <person name="Tu H."/>
            <person name="Vos H."/>
            <person name="Wang M."/>
            <person name="Wolf Y.I."/>
            <person name="Yamagata H."/>
            <person name="Yamada T."/>
            <person name="Ye Y."/>
            <person name="Shaw J.R."/>
            <person name="Andrews J."/>
            <person name="Crease T.J."/>
            <person name="Tang H."/>
            <person name="Lucas S.M."/>
            <person name="Robertson H.M."/>
            <person name="Bork P."/>
            <person name="Koonin E.V."/>
            <person name="Zdobnov E.M."/>
            <person name="Grigoriev I.V."/>
            <person name="Lynch M."/>
            <person name="Boore J.L."/>
        </authorList>
    </citation>
    <scope>NUCLEOTIDE SEQUENCE [LARGE SCALE GENOMIC DNA]</scope>
</reference>
<dbReference type="GO" id="GO:0005886">
    <property type="term" value="C:plasma membrane"/>
    <property type="evidence" value="ECO:0007669"/>
    <property type="project" value="UniProtKB-SubCell"/>
</dbReference>
<evidence type="ECO:0000313" key="11">
    <source>
        <dbReference type="EMBL" id="EFX79396.1"/>
    </source>
</evidence>
<dbReference type="Gene3D" id="1.10.287.70">
    <property type="match status" value="1"/>
</dbReference>
<dbReference type="PANTHER" id="PTHR42643">
    <property type="entry name" value="IONOTROPIC RECEPTOR 20A-RELATED"/>
    <property type="match status" value="1"/>
</dbReference>
<dbReference type="EMBL" id="GL732552">
    <property type="protein sequence ID" value="EFX79396.1"/>
    <property type="molecule type" value="Genomic_DNA"/>
</dbReference>
<dbReference type="AlphaFoldDB" id="E9GMG4"/>
<comment type="similarity">
    <text evidence="2">Belongs to the glutamate-gated ion channel (TC 1.A.10.1) family.</text>
</comment>
<dbReference type="InterPro" id="IPR052192">
    <property type="entry name" value="Insect_Ionotropic_Sensory_Rcpt"/>
</dbReference>
<evidence type="ECO:0000313" key="12">
    <source>
        <dbReference type="Proteomes" id="UP000000305"/>
    </source>
</evidence>
<comment type="subcellular location">
    <subcellularLocation>
        <location evidence="1">Cell membrane</location>
        <topology evidence="1">Multi-pass membrane protein</topology>
    </subcellularLocation>
</comment>
<dbReference type="Proteomes" id="UP000000305">
    <property type="component" value="Unassembled WGS sequence"/>
</dbReference>
<evidence type="ECO:0000256" key="8">
    <source>
        <dbReference type="ARBA" id="ARBA00023180"/>
    </source>
</evidence>
<dbReference type="InterPro" id="IPR001320">
    <property type="entry name" value="Iontro_rcpt_C"/>
</dbReference>
<organism evidence="11 12">
    <name type="scientific">Daphnia pulex</name>
    <name type="common">Water flea</name>
    <dbReference type="NCBI Taxonomy" id="6669"/>
    <lineage>
        <taxon>Eukaryota</taxon>
        <taxon>Metazoa</taxon>
        <taxon>Ecdysozoa</taxon>
        <taxon>Arthropoda</taxon>
        <taxon>Crustacea</taxon>
        <taxon>Branchiopoda</taxon>
        <taxon>Diplostraca</taxon>
        <taxon>Cladocera</taxon>
        <taxon>Anomopoda</taxon>
        <taxon>Daphniidae</taxon>
        <taxon>Daphnia</taxon>
    </lineage>
</organism>
<keyword evidence="6 9" id="KW-0472">Membrane</keyword>
<evidence type="ECO:0000256" key="2">
    <source>
        <dbReference type="ARBA" id="ARBA00008685"/>
    </source>
</evidence>
<evidence type="ECO:0000256" key="3">
    <source>
        <dbReference type="ARBA" id="ARBA00022475"/>
    </source>
</evidence>
<proteinExistence type="inferred from homology"/>
<feature type="domain" description="Ionotropic glutamate receptor C-terminal" evidence="10">
    <location>
        <begin position="131"/>
        <end position="402"/>
    </location>
</feature>
<keyword evidence="12" id="KW-1185">Reference proteome</keyword>
<accession>E9GMG4</accession>
<dbReference type="KEGG" id="dpx:DAPPUDRAFT_319673"/>
<keyword evidence="3" id="KW-1003">Cell membrane</keyword>
<evidence type="ECO:0000256" key="6">
    <source>
        <dbReference type="ARBA" id="ARBA00023136"/>
    </source>
</evidence>
<protein>
    <recommendedName>
        <fullName evidence="10">Ionotropic glutamate receptor C-terminal domain-containing protein</fullName>
    </recommendedName>
</protein>
<evidence type="ECO:0000256" key="7">
    <source>
        <dbReference type="ARBA" id="ARBA00023170"/>
    </source>
</evidence>
<dbReference type="Pfam" id="PF00060">
    <property type="entry name" value="Lig_chan"/>
    <property type="match status" value="1"/>
</dbReference>
<dbReference type="FunFam" id="1.10.287.70:FF:000410">
    <property type="entry name" value="Uncharacterized protein"/>
    <property type="match status" value="1"/>
</dbReference>
<evidence type="ECO:0000256" key="5">
    <source>
        <dbReference type="ARBA" id="ARBA00022989"/>
    </source>
</evidence>
<dbReference type="GO" id="GO:0050906">
    <property type="term" value="P:detection of stimulus involved in sensory perception"/>
    <property type="evidence" value="ECO:0007669"/>
    <property type="project" value="UniProtKB-ARBA"/>
</dbReference>
<dbReference type="InParanoid" id="E9GMG4"/>
<name>E9GMG4_DAPPU</name>
<dbReference type="OrthoDB" id="6355574at2759"/>
<keyword evidence="4 9" id="KW-0812">Transmembrane</keyword>
<feature type="transmembrane region" description="Helical" evidence="9">
    <location>
        <begin position="129"/>
        <end position="152"/>
    </location>
</feature>
<sequence>MAIGNTTSDDDLRGSLQQGKELRVVTGHFELINVRHHHHVSVSALRFHLAEFIWSNYGIFKPHVSTVTLLVSEVEIHEADLGLVPVTVSLERYEAIEFSGFVRGDNTGILVKYPAANISFTSAFDVFSIGIWIGGISSGIAIAAVSVILSYVAKRLRMTERPVMSAGSFLWHLYGATISQGNHFPCRQPSQKLLVATWCFVTFVFVNTYNSTLTSYMSVTYQRPEINSFRDLATATPYKATVLIGSIQDIDLRRSQNGDLKMIADRVKKCSLDCRKFSFEELAVSVLEEENCVSIIPFSAGVALLRKYNAKSCRLAMAFESTSWKPMYLAVPKSSPYKEEINRASLWFYDTGLREHWFEVYEKPAPGQCRLDYNSKGVATKRSSNKIQLEHLQLPFLILFGGYLLAFIQFFREKCMCPLR</sequence>
<feature type="transmembrane region" description="Helical" evidence="9">
    <location>
        <begin position="392"/>
        <end position="411"/>
    </location>
</feature>
<evidence type="ECO:0000256" key="1">
    <source>
        <dbReference type="ARBA" id="ARBA00004651"/>
    </source>
</evidence>
<evidence type="ECO:0000256" key="9">
    <source>
        <dbReference type="SAM" id="Phobius"/>
    </source>
</evidence>
<gene>
    <name evidence="11" type="ORF">DAPPUDRAFT_319673</name>
</gene>
<keyword evidence="5 9" id="KW-1133">Transmembrane helix</keyword>